<dbReference type="EMBL" id="JAMDMJ010000014">
    <property type="protein sequence ID" value="MCY9596704.1"/>
    <property type="molecule type" value="Genomic_DNA"/>
</dbReference>
<organism evidence="1 2">
    <name type="scientific">Paenibacillus chitinolyticus</name>
    <dbReference type="NCBI Taxonomy" id="79263"/>
    <lineage>
        <taxon>Bacteria</taxon>
        <taxon>Bacillati</taxon>
        <taxon>Bacillota</taxon>
        <taxon>Bacilli</taxon>
        <taxon>Bacillales</taxon>
        <taxon>Paenibacillaceae</taxon>
        <taxon>Paenibacillus</taxon>
    </lineage>
</organism>
<sequence>MADMIPSGKGVVRKMNETVYDPDFFKSQQEGSRKSACEIVPILLDLINPESVIDIGCGTGAWLSVFKDLGVREILGVDGDYVNEDMLQIPKENFRKHDLAAFFSSGKQYDLVVSLEVGEHLPHASAETYVNTLVSHGDAVLFSAAIPYQGGKNHINEQWPGYWAELFNKKGFVAVDCIRKQVWENAHVQWWYAQNTLLYVREEALSRYASLKDYQPSESDSLSLVHPRLYLHLAKDFFGDDGYKDGYIIGKKFTPRI</sequence>
<keyword evidence="2" id="KW-1185">Reference proteome</keyword>
<evidence type="ECO:0000313" key="2">
    <source>
        <dbReference type="Proteomes" id="UP001527202"/>
    </source>
</evidence>
<dbReference type="GO" id="GO:0032259">
    <property type="term" value="P:methylation"/>
    <property type="evidence" value="ECO:0007669"/>
    <property type="project" value="UniProtKB-KW"/>
</dbReference>
<keyword evidence="1" id="KW-0489">Methyltransferase</keyword>
<accession>A0ABT4FI47</accession>
<keyword evidence="1" id="KW-0808">Transferase</keyword>
<name>A0ABT4FI47_9BACL</name>
<comment type="caution">
    <text evidence="1">The sequence shown here is derived from an EMBL/GenBank/DDBJ whole genome shotgun (WGS) entry which is preliminary data.</text>
</comment>
<proteinExistence type="predicted"/>
<evidence type="ECO:0000313" key="1">
    <source>
        <dbReference type="EMBL" id="MCY9596704.1"/>
    </source>
</evidence>
<dbReference type="SUPFAM" id="SSF53335">
    <property type="entry name" value="S-adenosyl-L-methionine-dependent methyltransferases"/>
    <property type="match status" value="1"/>
</dbReference>
<dbReference type="Pfam" id="PF13489">
    <property type="entry name" value="Methyltransf_23"/>
    <property type="match status" value="1"/>
</dbReference>
<dbReference type="GO" id="GO:0008168">
    <property type="term" value="F:methyltransferase activity"/>
    <property type="evidence" value="ECO:0007669"/>
    <property type="project" value="UniProtKB-KW"/>
</dbReference>
<protein>
    <submittedName>
        <fullName evidence="1">Class I SAM-dependent methyltransferase</fullName>
    </submittedName>
</protein>
<dbReference type="Proteomes" id="UP001527202">
    <property type="component" value="Unassembled WGS sequence"/>
</dbReference>
<dbReference type="CDD" id="cd02440">
    <property type="entry name" value="AdoMet_MTases"/>
    <property type="match status" value="1"/>
</dbReference>
<gene>
    <name evidence="1" type="ORF">M5X16_13060</name>
</gene>
<dbReference type="Gene3D" id="3.40.50.150">
    <property type="entry name" value="Vaccinia Virus protein VP39"/>
    <property type="match status" value="1"/>
</dbReference>
<dbReference type="RefSeq" id="WP_241688742.1">
    <property type="nucleotide sequence ID" value="NZ_CP026520.1"/>
</dbReference>
<reference evidence="1 2" key="1">
    <citation type="submission" date="2022-05" db="EMBL/GenBank/DDBJ databases">
        <title>Genome Sequencing of Bee-Associated Microbes.</title>
        <authorList>
            <person name="Dunlap C."/>
        </authorList>
    </citation>
    <scope>NUCLEOTIDE SEQUENCE [LARGE SCALE GENOMIC DNA]</scope>
    <source>
        <strain evidence="1 2">NRRL B-23120</strain>
    </source>
</reference>
<dbReference type="GeneID" id="95378417"/>
<dbReference type="InterPro" id="IPR029063">
    <property type="entry name" value="SAM-dependent_MTases_sf"/>
</dbReference>